<dbReference type="Gene3D" id="3.40.50.300">
    <property type="entry name" value="P-loop containing nucleotide triphosphate hydrolases"/>
    <property type="match status" value="1"/>
</dbReference>
<reference evidence="2" key="1">
    <citation type="journal article" date="2019" name="Int. J. Syst. Evol. Microbiol.">
        <title>The Global Catalogue of Microorganisms (GCM) 10K type strain sequencing project: providing services to taxonomists for standard genome sequencing and annotation.</title>
        <authorList>
            <consortium name="The Broad Institute Genomics Platform"/>
            <consortium name="The Broad Institute Genome Sequencing Center for Infectious Disease"/>
            <person name="Wu L."/>
            <person name="Ma J."/>
        </authorList>
    </citation>
    <scope>NUCLEOTIDE SEQUENCE [LARGE SCALE GENOMIC DNA]</scope>
    <source>
        <strain evidence="2">JCM 15608</strain>
    </source>
</reference>
<keyword evidence="1" id="KW-0547">Nucleotide-binding</keyword>
<proteinExistence type="predicted"/>
<name>A0ABP3WHL2_9GAMM</name>
<dbReference type="EMBL" id="BAAAFA010000001">
    <property type="protein sequence ID" value="GAA0810933.1"/>
    <property type="molecule type" value="Genomic_DNA"/>
</dbReference>
<dbReference type="Proteomes" id="UP001500021">
    <property type="component" value="Unassembled WGS sequence"/>
</dbReference>
<dbReference type="GO" id="GO:0005524">
    <property type="term" value="F:ATP binding"/>
    <property type="evidence" value="ECO:0007669"/>
    <property type="project" value="UniProtKB-KW"/>
</dbReference>
<keyword evidence="1" id="KW-0067">ATP-binding</keyword>
<dbReference type="RefSeq" id="WP_343814058.1">
    <property type="nucleotide sequence ID" value="NZ_BAAAFA010000001.1"/>
</dbReference>
<sequence>MSNSGTLIYFCGKMGAGKSTESKKISVVRNAVLISEDEWLSKLYPDQITSFEDYIKFSGQLRPLIKAHVQSILRAGSSVVMDFPANTKKQREWFKLLSLEAKSESELIYLKVSNELCLQQIAQRRVEQPSRAAFDTEEMFNQVTKFFEEPIESEVKKLVVVVKNV</sequence>
<keyword evidence="2" id="KW-1185">Reference proteome</keyword>
<evidence type="ECO:0000313" key="1">
    <source>
        <dbReference type="EMBL" id="GAA0810933.1"/>
    </source>
</evidence>
<organism evidence="1 2">
    <name type="scientific">Colwellia asteriadis</name>
    <dbReference type="NCBI Taxonomy" id="517723"/>
    <lineage>
        <taxon>Bacteria</taxon>
        <taxon>Pseudomonadati</taxon>
        <taxon>Pseudomonadota</taxon>
        <taxon>Gammaproteobacteria</taxon>
        <taxon>Alteromonadales</taxon>
        <taxon>Colwelliaceae</taxon>
        <taxon>Colwellia</taxon>
    </lineage>
</organism>
<dbReference type="InterPro" id="IPR027417">
    <property type="entry name" value="P-loop_NTPase"/>
</dbReference>
<gene>
    <name evidence="1" type="ORF">GCM10009111_02660</name>
</gene>
<comment type="caution">
    <text evidence="1">The sequence shown here is derived from an EMBL/GenBank/DDBJ whole genome shotgun (WGS) entry which is preliminary data.</text>
</comment>
<dbReference type="Pfam" id="PF13671">
    <property type="entry name" value="AAA_33"/>
    <property type="match status" value="1"/>
</dbReference>
<protein>
    <submittedName>
        <fullName evidence="1">ATP-binding protein</fullName>
    </submittedName>
</protein>
<accession>A0ABP3WHL2</accession>
<dbReference type="SUPFAM" id="SSF52540">
    <property type="entry name" value="P-loop containing nucleoside triphosphate hydrolases"/>
    <property type="match status" value="1"/>
</dbReference>
<evidence type="ECO:0000313" key="2">
    <source>
        <dbReference type="Proteomes" id="UP001500021"/>
    </source>
</evidence>